<feature type="compositionally biased region" description="Low complexity" evidence="1">
    <location>
        <begin position="226"/>
        <end position="242"/>
    </location>
</feature>
<name>A0A1V5MJN8_UNCT6</name>
<gene>
    <name evidence="2" type="ORF">BWY73_00299</name>
</gene>
<accession>A0A1V5MJN8</accession>
<feature type="region of interest" description="Disordered" evidence="1">
    <location>
        <begin position="216"/>
        <end position="251"/>
    </location>
</feature>
<protein>
    <recommendedName>
        <fullName evidence="3">MORN repeat variant</fullName>
    </recommendedName>
</protein>
<sequence>MGTWTYLSPFSLGYKLSDDFLTPYAPPLWFALFSSADVFIDQDQEGDFFASVETSAGKARGRVRKILRRIRGDAYAETLLAPLRFFELALSGAAAGETVQFDLLEWGDDFSLAEARQHVEGLTEYMTPFDDFIQGLSPFARLLKLLSGRFCLGSLEKDKRALEGITQNLEDEAGMKMSLAEYAFGYLAGFPVTDDSPEGKRYYAWVEANRPLWEGGSGVKGPQVPPAEEAVGEPVAEAGPAEEAPPEKERNGLVREYYDSDGPAYCSGRGRLASVSRYKDGRLHGLCKRYEYLGKKRLLVSQLRYKNGRLDGLCKYYVEGELVRSSHFRNGRLNGIVKNFGSEYLFKNGKIVKTLYSPCQKE</sequence>
<dbReference type="Gene3D" id="2.20.110.10">
    <property type="entry name" value="Histone H3 K4-specific methyltransferase SET7/9 N-terminal domain"/>
    <property type="match status" value="1"/>
</dbReference>
<comment type="caution">
    <text evidence="2">The sequence shown here is derived from an EMBL/GenBank/DDBJ whole genome shotgun (WGS) entry which is preliminary data.</text>
</comment>
<dbReference type="Proteomes" id="UP000485484">
    <property type="component" value="Unassembled WGS sequence"/>
</dbReference>
<dbReference type="EMBL" id="MWAK01000022">
    <property type="protein sequence ID" value="OPZ93477.1"/>
    <property type="molecule type" value="Genomic_DNA"/>
</dbReference>
<dbReference type="AlphaFoldDB" id="A0A1V5MJN8"/>
<evidence type="ECO:0008006" key="3">
    <source>
        <dbReference type="Google" id="ProtNLM"/>
    </source>
</evidence>
<proteinExistence type="predicted"/>
<reference evidence="2" key="1">
    <citation type="submission" date="2017-02" db="EMBL/GenBank/DDBJ databases">
        <title>Delving into the versatile metabolic prowess of the omnipresent phylum Bacteroidetes.</title>
        <authorList>
            <person name="Nobu M.K."/>
            <person name="Mei R."/>
            <person name="Narihiro T."/>
            <person name="Kuroda K."/>
            <person name="Liu W.-T."/>
        </authorList>
    </citation>
    <scope>NUCLEOTIDE SEQUENCE</scope>
    <source>
        <strain evidence="2">ADurb.Bin417</strain>
    </source>
</reference>
<organism evidence="2">
    <name type="scientific">candidate division TA06 bacterium ADurb.Bin417</name>
    <dbReference type="NCBI Taxonomy" id="1852828"/>
    <lineage>
        <taxon>Bacteria</taxon>
        <taxon>Bacteria division TA06</taxon>
    </lineage>
</organism>
<evidence type="ECO:0000313" key="2">
    <source>
        <dbReference type="EMBL" id="OPZ93477.1"/>
    </source>
</evidence>
<evidence type="ECO:0000256" key="1">
    <source>
        <dbReference type="SAM" id="MobiDB-lite"/>
    </source>
</evidence>
<dbReference type="SUPFAM" id="SSF82185">
    <property type="entry name" value="Histone H3 K4-specific methyltransferase SET7/9 N-terminal domain"/>
    <property type="match status" value="1"/>
</dbReference>